<evidence type="ECO:0000256" key="9">
    <source>
        <dbReference type="ARBA" id="ARBA00022679"/>
    </source>
</evidence>
<keyword evidence="15" id="KW-0902">Two-component regulatory system</keyword>
<evidence type="ECO:0000256" key="17">
    <source>
        <dbReference type="ARBA" id="ARBA00024827"/>
    </source>
</evidence>
<dbReference type="InterPro" id="IPR003594">
    <property type="entry name" value="HATPase_dom"/>
</dbReference>
<feature type="transmembrane region" description="Helical" evidence="19">
    <location>
        <begin position="128"/>
        <end position="148"/>
    </location>
</feature>
<evidence type="ECO:0000256" key="7">
    <source>
        <dbReference type="ARBA" id="ARBA00022490"/>
    </source>
</evidence>
<accession>A0ABQ2DJ04</accession>
<evidence type="ECO:0000256" key="6">
    <source>
        <dbReference type="ARBA" id="ARBA00022485"/>
    </source>
</evidence>
<dbReference type="Pfam" id="PF07730">
    <property type="entry name" value="HisKA_3"/>
    <property type="match status" value="1"/>
</dbReference>
<dbReference type="PANTHER" id="PTHR24421:SF10">
    <property type="entry name" value="NITRATE_NITRITE SENSOR PROTEIN NARQ"/>
    <property type="match status" value="1"/>
</dbReference>
<evidence type="ECO:0000256" key="4">
    <source>
        <dbReference type="ARBA" id="ARBA00012438"/>
    </source>
</evidence>
<dbReference type="InterPro" id="IPR036890">
    <property type="entry name" value="HATPase_C_sf"/>
</dbReference>
<evidence type="ECO:0000256" key="14">
    <source>
        <dbReference type="ARBA" id="ARBA00023004"/>
    </source>
</evidence>
<keyword evidence="12" id="KW-0418">Kinase</keyword>
<keyword evidence="19" id="KW-0472">Membrane</keyword>
<dbReference type="InterPro" id="IPR050482">
    <property type="entry name" value="Sensor_HK_TwoCompSys"/>
</dbReference>
<organism evidence="21 22">
    <name type="scientific">Deinococcus roseus</name>
    <dbReference type="NCBI Taxonomy" id="392414"/>
    <lineage>
        <taxon>Bacteria</taxon>
        <taxon>Thermotogati</taxon>
        <taxon>Deinococcota</taxon>
        <taxon>Deinococci</taxon>
        <taxon>Deinococcales</taxon>
        <taxon>Deinococcaceae</taxon>
        <taxon>Deinococcus</taxon>
    </lineage>
</organism>
<keyword evidence="19" id="KW-0812">Transmembrane</keyword>
<evidence type="ECO:0000256" key="18">
    <source>
        <dbReference type="ARBA" id="ARBA00030800"/>
    </source>
</evidence>
<dbReference type="Gene3D" id="1.20.5.1930">
    <property type="match status" value="1"/>
</dbReference>
<proteinExistence type="predicted"/>
<dbReference type="SMART" id="SM00387">
    <property type="entry name" value="HATPase_c"/>
    <property type="match status" value="1"/>
</dbReference>
<evidence type="ECO:0000256" key="8">
    <source>
        <dbReference type="ARBA" id="ARBA00022553"/>
    </source>
</evidence>
<comment type="catalytic activity">
    <reaction evidence="1">
        <text>ATP + protein L-histidine = ADP + protein N-phospho-L-histidine.</text>
        <dbReference type="EC" id="2.7.13.3"/>
    </reaction>
</comment>
<evidence type="ECO:0000256" key="16">
    <source>
        <dbReference type="ARBA" id="ARBA00023014"/>
    </source>
</evidence>
<dbReference type="InterPro" id="IPR011712">
    <property type="entry name" value="Sig_transdc_His_kin_sub3_dim/P"/>
</dbReference>
<evidence type="ECO:0000313" key="21">
    <source>
        <dbReference type="EMBL" id="GGJ58889.1"/>
    </source>
</evidence>
<keyword evidence="22" id="KW-1185">Reference proteome</keyword>
<protein>
    <recommendedName>
        <fullName evidence="5">Oxygen sensor histidine kinase NreB</fullName>
        <ecNumber evidence="4">2.7.13.3</ecNumber>
    </recommendedName>
    <alternativeName>
        <fullName evidence="18">Nitrogen regulation protein B</fullName>
    </alternativeName>
</protein>
<keyword evidence="14" id="KW-0408">Iron</keyword>
<dbReference type="RefSeq" id="WP_189009188.1">
    <property type="nucleotide sequence ID" value="NZ_BMOD01000046.1"/>
</dbReference>
<keyword evidence="8" id="KW-0597">Phosphoprotein</keyword>
<keyword evidence="16" id="KW-0411">Iron-sulfur</keyword>
<keyword evidence="6" id="KW-0004">4Fe-4S</keyword>
<dbReference type="PROSITE" id="PS50109">
    <property type="entry name" value="HIS_KIN"/>
    <property type="match status" value="1"/>
</dbReference>
<feature type="transmembrane region" description="Helical" evidence="19">
    <location>
        <begin position="96"/>
        <end position="116"/>
    </location>
</feature>
<keyword evidence="13" id="KW-0067">ATP-binding</keyword>
<gene>
    <name evidence="21" type="ORF">GCM10008938_51200</name>
</gene>
<evidence type="ECO:0000313" key="22">
    <source>
        <dbReference type="Proteomes" id="UP000632222"/>
    </source>
</evidence>
<keyword evidence="11" id="KW-0547">Nucleotide-binding</keyword>
<dbReference type="InterPro" id="IPR004358">
    <property type="entry name" value="Sig_transdc_His_kin-like_C"/>
</dbReference>
<keyword evidence="10" id="KW-0479">Metal-binding</keyword>
<comment type="subcellular location">
    <subcellularLocation>
        <location evidence="3">Cytoplasm</location>
    </subcellularLocation>
</comment>
<evidence type="ECO:0000256" key="2">
    <source>
        <dbReference type="ARBA" id="ARBA00001966"/>
    </source>
</evidence>
<dbReference type="SUPFAM" id="SSF55874">
    <property type="entry name" value="ATPase domain of HSP90 chaperone/DNA topoisomerase II/histidine kinase"/>
    <property type="match status" value="1"/>
</dbReference>
<feature type="transmembrane region" description="Helical" evidence="19">
    <location>
        <begin position="183"/>
        <end position="201"/>
    </location>
</feature>
<dbReference type="Gene3D" id="3.30.565.10">
    <property type="entry name" value="Histidine kinase-like ATPase, C-terminal domain"/>
    <property type="match status" value="1"/>
</dbReference>
<evidence type="ECO:0000256" key="13">
    <source>
        <dbReference type="ARBA" id="ARBA00022840"/>
    </source>
</evidence>
<keyword evidence="9" id="KW-0808">Transferase</keyword>
<feature type="domain" description="Histidine kinase" evidence="20">
    <location>
        <begin position="242"/>
        <end position="409"/>
    </location>
</feature>
<comment type="function">
    <text evidence="17">Member of the two-component regulatory system NreB/NreC involved in the control of dissimilatory nitrate/nitrite reduction in response to oxygen. NreB functions as a direct oxygen sensor histidine kinase which is autophosphorylated, in the absence of oxygen, probably at the conserved histidine residue, and transfers its phosphate group probably to a conserved aspartate residue of NreC. NreB/NreC activates the expression of the nitrate (narGHJI) and nitrite (nir) reductase operons, as well as the putative nitrate transporter gene narT.</text>
</comment>
<evidence type="ECO:0000256" key="19">
    <source>
        <dbReference type="SAM" id="Phobius"/>
    </source>
</evidence>
<evidence type="ECO:0000256" key="5">
    <source>
        <dbReference type="ARBA" id="ARBA00017322"/>
    </source>
</evidence>
<comment type="cofactor">
    <cofactor evidence="2">
        <name>[4Fe-4S] cluster</name>
        <dbReference type="ChEBI" id="CHEBI:49883"/>
    </cofactor>
</comment>
<dbReference type="Proteomes" id="UP000632222">
    <property type="component" value="Unassembled WGS sequence"/>
</dbReference>
<dbReference type="PANTHER" id="PTHR24421">
    <property type="entry name" value="NITRATE/NITRITE SENSOR PROTEIN NARX-RELATED"/>
    <property type="match status" value="1"/>
</dbReference>
<dbReference type="EMBL" id="BMOD01000046">
    <property type="protein sequence ID" value="GGJ58889.1"/>
    <property type="molecule type" value="Genomic_DNA"/>
</dbReference>
<dbReference type="InterPro" id="IPR005467">
    <property type="entry name" value="His_kinase_dom"/>
</dbReference>
<dbReference type="EC" id="2.7.13.3" evidence="4"/>
<keyword evidence="19" id="KW-1133">Transmembrane helix</keyword>
<evidence type="ECO:0000256" key="11">
    <source>
        <dbReference type="ARBA" id="ARBA00022741"/>
    </source>
</evidence>
<evidence type="ECO:0000259" key="20">
    <source>
        <dbReference type="PROSITE" id="PS50109"/>
    </source>
</evidence>
<keyword evidence="7" id="KW-0963">Cytoplasm</keyword>
<comment type="caution">
    <text evidence="21">The sequence shown here is derived from an EMBL/GenBank/DDBJ whole genome shotgun (WGS) entry which is preliminary data.</text>
</comment>
<evidence type="ECO:0000256" key="15">
    <source>
        <dbReference type="ARBA" id="ARBA00023012"/>
    </source>
</evidence>
<evidence type="ECO:0000256" key="12">
    <source>
        <dbReference type="ARBA" id="ARBA00022777"/>
    </source>
</evidence>
<reference evidence="22" key="1">
    <citation type="journal article" date="2019" name="Int. J. Syst. Evol. Microbiol.">
        <title>The Global Catalogue of Microorganisms (GCM) 10K type strain sequencing project: providing services to taxonomists for standard genome sequencing and annotation.</title>
        <authorList>
            <consortium name="The Broad Institute Genomics Platform"/>
            <consortium name="The Broad Institute Genome Sequencing Center for Infectious Disease"/>
            <person name="Wu L."/>
            <person name="Ma J."/>
        </authorList>
    </citation>
    <scope>NUCLEOTIDE SEQUENCE [LARGE SCALE GENOMIC DNA]</scope>
    <source>
        <strain evidence="22">JCM 14370</strain>
    </source>
</reference>
<dbReference type="CDD" id="cd16917">
    <property type="entry name" value="HATPase_UhpB-NarQ-NarX-like"/>
    <property type="match status" value="1"/>
</dbReference>
<evidence type="ECO:0000256" key="3">
    <source>
        <dbReference type="ARBA" id="ARBA00004496"/>
    </source>
</evidence>
<evidence type="ECO:0000256" key="1">
    <source>
        <dbReference type="ARBA" id="ARBA00000085"/>
    </source>
</evidence>
<name>A0ABQ2DJ04_9DEIO</name>
<dbReference type="PRINTS" id="PR00344">
    <property type="entry name" value="BCTRLSENSOR"/>
</dbReference>
<dbReference type="Pfam" id="PF02518">
    <property type="entry name" value="HATPase_c"/>
    <property type="match status" value="1"/>
</dbReference>
<feature type="transmembrane region" description="Helical" evidence="19">
    <location>
        <begin position="27"/>
        <end position="45"/>
    </location>
</feature>
<feature type="transmembrane region" description="Helical" evidence="19">
    <location>
        <begin position="57"/>
        <end position="84"/>
    </location>
</feature>
<evidence type="ECO:0000256" key="10">
    <source>
        <dbReference type="ARBA" id="ARBA00022723"/>
    </source>
</evidence>
<sequence>MNGADPSSVQSFELLGWVQKWNIEPNAVLLIIIGHVMFHVLRVHFEGHSSIRLISGLAIVAALWLGWPALVILPFSLLLVYLLAPQTEWHWGRIGADLLGVGLVVAFVTWVSPLFPKTHYAAADVNNPWFYLTLLEATTLFFGVRQLARRWLVVPRRDPGTLDITVPLIPLIMLTYQNSYFNSYLLLSILIGLYLLNRLQYRMRNAEAALKTEKLRILQARVVTSALESERSRIAREIHDGPLQEIIAAKRMLEASQVQRAGKILADAVAHLRSAIYDMHPSVLQLGLERALQSLAQRSQPLEVHFDIPENLPRLSEEQQSAIYRVVGEALSNVSKHAQAQNAQVSLQVEAHLLRITIEDDGVGFNRKKVSGGLGLISMRERTESLGGNWEVHSGPRGTRIRITLPVEAPSLELDI</sequence>